<evidence type="ECO:0000313" key="2">
    <source>
        <dbReference type="Proteomes" id="UP000254867"/>
    </source>
</evidence>
<organism evidence="1 2">
    <name type="scientific">Haemophilus parahaemolyticus</name>
    <dbReference type="NCBI Taxonomy" id="735"/>
    <lineage>
        <taxon>Bacteria</taxon>
        <taxon>Pseudomonadati</taxon>
        <taxon>Pseudomonadota</taxon>
        <taxon>Gammaproteobacteria</taxon>
        <taxon>Pasteurellales</taxon>
        <taxon>Pasteurellaceae</taxon>
        <taxon>Haemophilus</taxon>
    </lineage>
</organism>
<accession>A0A377I3S2</accession>
<reference evidence="1 2" key="1">
    <citation type="submission" date="2018-06" db="EMBL/GenBank/DDBJ databases">
        <authorList>
            <consortium name="Pathogen Informatics"/>
            <person name="Doyle S."/>
        </authorList>
    </citation>
    <scope>NUCLEOTIDE SEQUENCE [LARGE SCALE GENOMIC DNA]</scope>
    <source>
        <strain evidence="1 2">NCTC10794</strain>
    </source>
</reference>
<evidence type="ECO:0000313" key="1">
    <source>
        <dbReference type="EMBL" id="STO65163.1"/>
    </source>
</evidence>
<protein>
    <submittedName>
        <fullName evidence="1">Uncharacterized protein</fullName>
    </submittedName>
</protein>
<dbReference type="RefSeq" id="WP_181874600.1">
    <property type="nucleotide sequence ID" value="NZ_UGHH01000002.1"/>
</dbReference>
<gene>
    <name evidence="1" type="ORF">NCTC10794_02253</name>
</gene>
<dbReference type="EMBL" id="UGHH01000002">
    <property type="protein sequence ID" value="STO65163.1"/>
    <property type="molecule type" value="Genomic_DNA"/>
</dbReference>
<sequence length="48" mass="5300">MSEQGIRAQFAKAYAQKGIAKLALVEALGKERADKMNPHTLRQELANC</sequence>
<dbReference type="AlphaFoldDB" id="A0A377I3S2"/>
<name>A0A377I3S2_HAEPH</name>
<proteinExistence type="predicted"/>
<dbReference type="Proteomes" id="UP000254867">
    <property type="component" value="Unassembled WGS sequence"/>
</dbReference>